<evidence type="ECO:0000313" key="3">
    <source>
        <dbReference type="Proteomes" id="UP000253034"/>
    </source>
</evidence>
<dbReference type="Proteomes" id="UP000253034">
    <property type="component" value="Unassembled WGS sequence"/>
</dbReference>
<dbReference type="NCBIfam" id="TIGR03915">
    <property type="entry name" value="SAM_7_link_chp"/>
    <property type="match status" value="1"/>
</dbReference>
<evidence type="ECO:0000313" key="2">
    <source>
        <dbReference type="EMBL" id="RCX16831.1"/>
    </source>
</evidence>
<sequence length="247" mass="29399">MNIYTYDGSFEGLLTAVFEAYYRRDFPDRILSRVKLQQSLLDTYTYIPADAEKAYRVYTSIREKISSMSLKRIYYVFLSEDADAATLIYEYLVLGFKMKSRLDLHLSDQRVLKVHNLSRKVMGESHRMNGLLRFQAIYEDVYYAPMEPDYNIISVIAPHFKQRLGCQHWIIHDIKRGLAAIYDKNLLRYEETSFKGSFLKEYGETDYQRLWKGYFREIAIKDRINSGLQKKNMPARYWKYLAEMQPD</sequence>
<protein>
    <submittedName>
        <fullName evidence="2">Putative DNA metabolism protein</fullName>
    </submittedName>
</protein>
<accession>A0A369B5W6</accession>
<comment type="caution">
    <text evidence="2">The sequence shown here is derived from an EMBL/GenBank/DDBJ whole genome shotgun (WGS) entry which is preliminary data.</text>
</comment>
<organism evidence="2 3">
    <name type="scientific">Anaerobacterium chartisolvens</name>
    <dbReference type="NCBI Taxonomy" id="1297424"/>
    <lineage>
        <taxon>Bacteria</taxon>
        <taxon>Bacillati</taxon>
        <taxon>Bacillota</taxon>
        <taxon>Clostridia</taxon>
        <taxon>Eubacteriales</taxon>
        <taxon>Oscillospiraceae</taxon>
        <taxon>Anaerobacterium</taxon>
    </lineage>
</organism>
<reference evidence="2 3" key="1">
    <citation type="submission" date="2018-07" db="EMBL/GenBank/DDBJ databases">
        <title>Genomic Encyclopedia of Type Strains, Phase IV (KMG-IV): sequencing the most valuable type-strain genomes for metagenomic binning, comparative biology and taxonomic classification.</title>
        <authorList>
            <person name="Goeker M."/>
        </authorList>
    </citation>
    <scope>NUCLEOTIDE SEQUENCE [LARGE SCALE GENOMIC DNA]</scope>
    <source>
        <strain evidence="2 3">DSM 27016</strain>
    </source>
</reference>
<dbReference type="EMBL" id="QPJT01000009">
    <property type="protein sequence ID" value="RCX16831.1"/>
    <property type="molecule type" value="Genomic_DNA"/>
</dbReference>
<dbReference type="Pfam" id="PF13566">
    <property type="entry name" value="DUF4130"/>
    <property type="match status" value="1"/>
</dbReference>
<gene>
    <name evidence="2" type="ORF">DFR58_10958</name>
</gene>
<proteinExistence type="predicted"/>
<dbReference type="InterPro" id="IPR025404">
    <property type="entry name" value="DUF4130"/>
</dbReference>
<feature type="domain" description="DUF4130" evidence="1">
    <location>
        <begin position="84"/>
        <end position="243"/>
    </location>
</feature>
<dbReference type="AlphaFoldDB" id="A0A369B5W6"/>
<dbReference type="OrthoDB" id="5290748at2"/>
<dbReference type="InterPro" id="IPR023875">
    <property type="entry name" value="DNA_repair_put"/>
</dbReference>
<keyword evidence="3" id="KW-1185">Reference proteome</keyword>
<dbReference type="RefSeq" id="WP_114297564.1">
    <property type="nucleotide sequence ID" value="NZ_QPJT01000009.1"/>
</dbReference>
<evidence type="ECO:0000259" key="1">
    <source>
        <dbReference type="Pfam" id="PF13566"/>
    </source>
</evidence>
<name>A0A369B5W6_9FIRM</name>